<comment type="caution">
    <text evidence="2">The sequence shown here is derived from an EMBL/GenBank/DDBJ whole genome shotgun (WGS) entry which is preliminary data.</text>
</comment>
<proteinExistence type="predicted"/>
<dbReference type="Proteomes" id="UP000241964">
    <property type="component" value="Unassembled WGS sequence"/>
</dbReference>
<name>A0A2P8G260_9BACT</name>
<reference evidence="2 3" key="1">
    <citation type="submission" date="2018-03" db="EMBL/GenBank/DDBJ databases">
        <title>Genomic Encyclopedia of Archaeal and Bacterial Type Strains, Phase II (KMG-II): from individual species to whole genera.</title>
        <authorList>
            <person name="Goeker M."/>
        </authorList>
    </citation>
    <scope>NUCLEOTIDE SEQUENCE [LARGE SCALE GENOMIC DNA]</scope>
    <source>
        <strain evidence="2 3">DSM 29057</strain>
    </source>
</reference>
<dbReference type="SUPFAM" id="SSF88874">
    <property type="entry name" value="Receptor-binding domain of short tail fibre protein gp12"/>
    <property type="match status" value="1"/>
</dbReference>
<keyword evidence="3" id="KW-1185">Reference proteome</keyword>
<protein>
    <submittedName>
        <fullName evidence="2">Microcystin-dependent protein</fullName>
    </submittedName>
</protein>
<evidence type="ECO:0000313" key="3">
    <source>
        <dbReference type="Proteomes" id="UP000241964"/>
    </source>
</evidence>
<dbReference type="Gene3D" id="3.90.1340.10">
    <property type="entry name" value="Phage tail collar domain"/>
    <property type="match status" value="1"/>
</dbReference>
<dbReference type="InterPro" id="IPR011083">
    <property type="entry name" value="Phage_tail_collar_dom"/>
</dbReference>
<dbReference type="Pfam" id="PF07484">
    <property type="entry name" value="Collar"/>
    <property type="match status" value="1"/>
</dbReference>
<organism evidence="2 3">
    <name type="scientific">Dyadobacter jiangsuensis</name>
    <dbReference type="NCBI Taxonomy" id="1591085"/>
    <lineage>
        <taxon>Bacteria</taxon>
        <taxon>Pseudomonadati</taxon>
        <taxon>Bacteroidota</taxon>
        <taxon>Cytophagia</taxon>
        <taxon>Cytophagales</taxon>
        <taxon>Spirosomataceae</taxon>
        <taxon>Dyadobacter</taxon>
    </lineage>
</organism>
<dbReference type="AlphaFoldDB" id="A0A2P8G260"/>
<feature type="domain" description="Phage tail collar" evidence="1">
    <location>
        <begin position="6"/>
        <end position="63"/>
    </location>
</feature>
<sequence>MESFVGEIRPFAGERVPEGWHLCDGTELPVSKYEALFALIGFTYGGSAGDTMFRLPDLRSRIPLGEGAGYNLGRPGGEEGVALTVSNLPKHRHPVACSTSNAANLPDAATGLWSASDTKGFLYNSTPGKIEMNNESIQPEGKGEKHENRIPMFAVSFIIALQGIFPSRG</sequence>
<accession>A0A2P8G260</accession>
<gene>
    <name evidence="2" type="ORF">CLV60_107230</name>
</gene>
<evidence type="ECO:0000313" key="2">
    <source>
        <dbReference type="EMBL" id="PSL27965.1"/>
    </source>
</evidence>
<dbReference type="EMBL" id="PYAS01000007">
    <property type="protein sequence ID" value="PSL27965.1"/>
    <property type="molecule type" value="Genomic_DNA"/>
</dbReference>
<evidence type="ECO:0000259" key="1">
    <source>
        <dbReference type="Pfam" id="PF07484"/>
    </source>
</evidence>
<dbReference type="OrthoDB" id="9810174at2"/>
<dbReference type="InterPro" id="IPR037053">
    <property type="entry name" value="Phage_tail_collar_dom_sf"/>
</dbReference>
<dbReference type="RefSeq" id="WP_106596442.1">
    <property type="nucleotide sequence ID" value="NZ_PYAS01000007.1"/>
</dbReference>